<dbReference type="SMART" id="SM00421">
    <property type="entry name" value="HTH_LUXR"/>
    <property type="match status" value="1"/>
</dbReference>
<dbReference type="InterPro" id="IPR058245">
    <property type="entry name" value="NreC/VraR/RcsB-like_REC"/>
</dbReference>
<comment type="caution">
    <text evidence="6">The sequence shown here is derived from an EMBL/GenBank/DDBJ whole genome shotgun (WGS) entry which is preliminary data.</text>
</comment>
<dbReference type="PROSITE" id="PS50043">
    <property type="entry name" value="HTH_LUXR_2"/>
    <property type="match status" value="1"/>
</dbReference>
<evidence type="ECO:0000256" key="3">
    <source>
        <dbReference type="PROSITE-ProRule" id="PRU00169"/>
    </source>
</evidence>
<dbReference type="Proteomes" id="UP001320876">
    <property type="component" value="Unassembled WGS sequence"/>
</dbReference>
<dbReference type="SMART" id="SM00448">
    <property type="entry name" value="REC"/>
    <property type="match status" value="1"/>
</dbReference>
<reference evidence="6 7" key="1">
    <citation type="submission" date="2022-10" db="EMBL/GenBank/DDBJ databases">
        <title>Luteolibacter arcticus strain CCTCC AB 2014275, whole genome shotgun sequencing project.</title>
        <authorList>
            <person name="Zhao G."/>
            <person name="Shen L."/>
        </authorList>
    </citation>
    <scope>NUCLEOTIDE SEQUENCE [LARGE SCALE GENOMIC DNA]</scope>
    <source>
        <strain evidence="6 7">CCTCC AB 2014275</strain>
    </source>
</reference>
<organism evidence="6 7">
    <name type="scientific">Luteolibacter arcticus</name>
    <dbReference type="NCBI Taxonomy" id="1581411"/>
    <lineage>
        <taxon>Bacteria</taxon>
        <taxon>Pseudomonadati</taxon>
        <taxon>Verrucomicrobiota</taxon>
        <taxon>Verrucomicrobiia</taxon>
        <taxon>Verrucomicrobiales</taxon>
        <taxon>Verrucomicrobiaceae</taxon>
        <taxon>Luteolibacter</taxon>
    </lineage>
</organism>
<evidence type="ECO:0000259" key="5">
    <source>
        <dbReference type="PROSITE" id="PS50110"/>
    </source>
</evidence>
<dbReference type="InterPro" id="IPR016032">
    <property type="entry name" value="Sig_transdc_resp-reg_C-effctor"/>
</dbReference>
<dbReference type="InterPro" id="IPR001789">
    <property type="entry name" value="Sig_transdc_resp-reg_receiver"/>
</dbReference>
<dbReference type="InterPro" id="IPR011006">
    <property type="entry name" value="CheY-like_superfamily"/>
</dbReference>
<dbReference type="RefSeq" id="WP_264488107.1">
    <property type="nucleotide sequence ID" value="NZ_JAPDDT010000006.1"/>
</dbReference>
<dbReference type="CDD" id="cd17535">
    <property type="entry name" value="REC_NarL-like"/>
    <property type="match status" value="1"/>
</dbReference>
<evidence type="ECO:0000313" key="6">
    <source>
        <dbReference type="EMBL" id="MCW1924001.1"/>
    </source>
</evidence>
<keyword evidence="1 3" id="KW-0597">Phosphoprotein</keyword>
<dbReference type="CDD" id="cd06170">
    <property type="entry name" value="LuxR_C_like"/>
    <property type="match status" value="1"/>
</dbReference>
<gene>
    <name evidence="6" type="ORF">OKA05_15645</name>
</gene>
<dbReference type="Pfam" id="PF00072">
    <property type="entry name" value="Response_reg"/>
    <property type="match status" value="1"/>
</dbReference>
<dbReference type="PANTHER" id="PTHR43214:SF42">
    <property type="entry name" value="TRANSCRIPTIONAL REGULATORY PROTEIN DESR"/>
    <property type="match status" value="1"/>
</dbReference>
<sequence length="208" mass="23252">MPISVAIVEDNVEIREMLTRTVERAASLTFLNSYPSGEEALEHLPTLKPDVVIMDIQLPGISGIECTVRLKAIAPEIQVLVFTVFGDADLVFKALEAGASGYMLKRTPRQEIVDAVKDVWFGGAPMSGEIARKVVESFRKPPKAKDADLEQLTNREEEVLALLAKGYITKEIADQMGISFDTVRFHLKHIYQKLHVRSRSEALIKYLK</sequence>
<feature type="domain" description="HTH luxR-type" evidence="4">
    <location>
        <begin position="145"/>
        <end position="208"/>
    </location>
</feature>
<dbReference type="PRINTS" id="PR00038">
    <property type="entry name" value="HTHLUXR"/>
</dbReference>
<evidence type="ECO:0000256" key="1">
    <source>
        <dbReference type="ARBA" id="ARBA00022553"/>
    </source>
</evidence>
<dbReference type="PANTHER" id="PTHR43214">
    <property type="entry name" value="TWO-COMPONENT RESPONSE REGULATOR"/>
    <property type="match status" value="1"/>
</dbReference>
<accession>A0ABT3GKH2</accession>
<evidence type="ECO:0000259" key="4">
    <source>
        <dbReference type="PROSITE" id="PS50043"/>
    </source>
</evidence>
<keyword evidence="2" id="KW-0238">DNA-binding</keyword>
<dbReference type="PROSITE" id="PS00622">
    <property type="entry name" value="HTH_LUXR_1"/>
    <property type="match status" value="1"/>
</dbReference>
<dbReference type="PROSITE" id="PS50110">
    <property type="entry name" value="RESPONSE_REGULATORY"/>
    <property type="match status" value="1"/>
</dbReference>
<proteinExistence type="predicted"/>
<evidence type="ECO:0000256" key="2">
    <source>
        <dbReference type="ARBA" id="ARBA00023125"/>
    </source>
</evidence>
<dbReference type="Gene3D" id="3.40.50.2300">
    <property type="match status" value="1"/>
</dbReference>
<dbReference type="EMBL" id="JAPDDT010000006">
    <property type="protein sequence ID" value="MCW1924001.1"/>
    <property type="molecule type" value="Genomic_DNA"/>
</dbReference>
<dbReference type="SUPFAM" id="SSF52172">
    <property type="entry name" value="CheY-like"/>
    <property type="match status" value="1"/>
</dbReference>
<keyword evidence="7" id="KW-1185">Reference proteome</keyword>
<evidence type="ECO:0000313" key="7">
    <source>
        <dbReference type="Proteomes" id="UP001320876"/>
    </source>
</evidence>
<name>A0ABT3GKH2_9BACT</name>
<feature type="modified residue" description="4-aspartylphosphate" evidence="3">
    <location>
        <position position="55"/>
    </location>
</feature>
<feature type="domain" description="Response regulatory" evidence="5">
    <location>
        <begin position="4"/>
        <end position="120"/>
    </location>
</feature>
<dbReference type="Pfam" id="PF00196">
    <property type="entry name" value="GerE"/>
    <property type="match status" value="1"/>
</dbReference>
<dbReference type="SUPFAM" id="SSF46894">
    <property type="entry name" value="C-terminal effector domain of the bipartite response regulators"/>
    <property type="match status" value="1"/>
</dbReference>
<dbReference type="InterPro" id="IPR039420">
    <property type="entry name" value="WalR-like"/>
</dbReference>
<dbReference type="InterPro" id="IPR000792">
    <property type="entry name" value="Tscrpt_reg_LuxR_C"/>
</dbReference>
<protein>
    <submittedName>
        <fullName evidence="6">Response regulator transcription factor</fullName>
    </submittedName>
</protein>